<name>A0A8J2WBZ8_9CRUS</name>
<reference evidence="3" key="1">
    <citation type="submission" date="2021-11" db="EMBL/GenBank/DDBJ databases">
        <authorList>
            <person name="Schell T."/>
        </authorList>
    </citation>
    <scope>NUCLEOTIDE SEQUENCE</scope>
    <source>
        <strain evidence="3">M5</strain>
    </source>
</reference>
<dbReference type="Pfam" id="PF03166">
    <property type="entry name" value="MH2"/>
    <property type="match status" value="1"/>
</dbReference>
<dbReference type="GO" id="GO:0006355">
    <property type="term" value="P:regulation of DNA-templated transcription"/>
    <property type="evidence" value="ECO:0007669"/>
    <property type="project" value="InterPro"/>
</dbReference>
<feature type="compositionally biased region" description="Basic and acidic residues" evidence="1">
    <location>
        <begin position="272"/>
        <end position="282"/>
    </location>
</feature>
<dbReference type="SMART" id="SM00524">
    <property type="entry name" value="DWB"/>
    <property type="match status" value="1"/>
</dbReference>
<evidence type="ECO:0000313" key="3">
    <source>
        <dbReference type="EMBL" id="CAH0098264.1"/>
    </source>
</evidence>
<keyword evidence="4" id="KW-1185">Reference proteome</keyword>
<dbReference type="EMBL" id="CAKKLH010000001">
    <property type="protein sequence ID" value="CAH0098264.1"/>
    <property type="molecule type" value="Genomic_DNA"/>
</dbReference>
<comment type="caution">
    <text evidence="3">The sequence shown here is derived from an EMBL/GenBank/DDBJ whole genome shotgun (WGS) entry which is preliminary data.</text>
</comment>
<evidence type="ECO:0000313" key="4">
    <source>
        <dbReference type="Proteomes" id="UP000789390"/>
    </source>
</evidence>
<dbReference type="GO" id="GO:0051239">
    <property type="term" value="P:regulation of multicellular organismal process"/>
    <property type="evidence" value="ECO:0007669"/>
    <property type="project" value="UniProtKB-ARBA"/>
</dbReference>
<gene>
    <name evidence="3" type="ORF">DGAL_LOCUS311</name>
</gene>
<feature type="domain" description="MH2" evidence="2">
    <location>
        <begin position="21"/>
        <end position="227"/>
    </location>
</feature>
<sequence length="432" mass="48799">MCTDHIQEVLDKWHQIDDEIWAKLIVMERNRRVAKAYARAIPIQINGSDDGFDGFRHLSLLSRVVFRTTEPHSEIGLNGFDNPMRDNRTEEAKRQIGEGAKVRMDEKGNIHIKRVSKSNIYIKNTADENGIGNDILKLPQGALEFGKGYLLFDMKKFQQNVSRELKRAYPDRRKLEMQCITAIAFAKNDMELLNCPCWVMIVNIVAMDMLKSKMPPVSKRSDIRNRPRIPIPDEDPYSVAGSGSSGSSSHNGNSNNGNGTVPANSNAVIGTKRGDKPPKLPPRDNGIYGSNIPKPDYDEIDENGYKAFASTRPSKEKLLSTDKKYDDPYYCGLRARVSNFVKNKNTNEKPVKELGTEIKMKMTPHVGTYQAALSHGHPMQTHQMWHSRSFDSGMETELTDSAYSRIYGRLPIPRSYVPIAAPSRASYYGEWN</sequence>
<dbReference type="OrthoDB" id="5973987at2759"/>
<feature type="region of interest" description="Disordered" evidence="1">
    <location>
        <begin position="215"/>
        <end position="299"/>
    </location>
</feature>
<evidence type="ECO:0000256" key="1">
    <source>
        <dbReference type="SAM" id="MobiDB-lite"/>
    </source>
</evidence>
<dbReference type="PROSITE" id="PS51076">
    <property type="entry name" value="MH2"/>
    <property type="match status" value="1"/>
</dbReference>
<dbReference type="AlphaFoldDB" id="A0A8J2WBZ8"/>
<feature type="compositionally biased region" description="Low complexity" evidence="1">
    <location>
        <begin position="241"/>
        <end position="259"/>
    </location>
</feature>
<dbReference type="InterPro" id="IPR001132">
    <property type="entry name" value="SMAD_dom_Dwarfin-type"/>
</dbReference>
<dbReference type="Proteomes" id="UP000789390">
    <property type="component" value="Unassembled WGS sequence"/>
</dbReference>
<dbReference type="Gene3D" id="2.60.200.10">
    <property type="match status" value="1"/>
</dbReference>
<protein>
    <recommendedName>
        <fullName evidence="2">MH2 domain-containing protein</fullName>
    </recommendedName>
</protein>
<dbReference type="PANTHER" id="PTHR22742:SF2">
    <property type="entry name" value="EXPANSION, ISOFORM A-RELATED"/>
    <property type="match status" value="1"/>
</dbReference>
<dbReference type="PANTHER" id="PTHR22742">
    <property type="entry name" value="EXPANSION, ISOFORM A-RELATED"/>
    <property type="match status" value="1"/>
</dbReference>
<dbReference type="SUPFAM" id="SSF49879">
    <property type="entry name" value="SMAD/FHA domain"/>
    <property type="match status" value="1"/>
</dbReference>
<evidence type="ECO:0000259" key="2">
    <source>
        <dbReference type="PROSITE" id="PS51076"/>
    </source>
</evidence>
<organism evidence="3 4">
    <name type="scientific">Daphnia galeata</name>
    <dbReference type="NCBI Taxonomy" id="27404"/>
    <lineage>
        <taxon>Eukaryota</taxon>
        <taxon>Metazoa</taxon>
        <taxon>Ecdysozoa</taxon>
        <taxon>Arthropoda</taxon>
        <taxon>Crustacea</taxon>
        <taxon>Branchiopoda</taxon>
        <taxon>Diplostraca</taxon>
        <taxon>Cladocera</taxon>
        <taxon>Anomopoda</taxon>
        <taxon>Daphniidae</taxon>
        <taxon>Daphnia</taxon>
    </lineage>
</organism>
<dbReference type="InterPro" id="IPR008984">
    <property type="entry name" value="SMAD_FHA_dom_sf"/>
</dbReference>
<dbReference type="GO" id="GO:0050793">
    <property type="term" value="P:regulation of developmental process"/>
    <property type="evidence" value="ECO:0007669"/>
    <property type="project" value="UniProtKB-ARBA"/>
</dbReference>
<dbReference type="GO" id="GO:0009791">
    <property type="term" value="P:post-embryonic development"/>
    <property type="evidence" value="ECO:0007669"/>
    <property type="project" value="UniProtKB-ARBA"/>
</dbReference>
<accession>A0A8J2WBZ8</accession>
<proteinExistence type="predicted"/>
<dbReference type="InterPro" id="IPR017855">
    <property type="entry name" value="SMAD-like_dom_sf"/>
</dbReference>